<dbReference type="InterPro" id="IPR017900">
    <property type="entry name" value="4Fe4S_Fe_S_CS"/>
</dbReference>
<evidence type="ECO:0000256" key="6">
    <source>
        <dbReference type="ARBA" id="ARBA00023004"/>
    </source>
</evidence>
<dbReference type="InterPro" id="IPR017896">
    <property type="entry name" value="4Fe4S_Fe-S-bd"/>
</dbReference>
<dbReference type="InterPro" id="IPR049684">
    <property type="entry name" value="Ion_transpt_RnfC_Methano"/>
</dbReference>
<protein>
    <recommendedName>
        <fullName evidence="8">Ion-translocating oxidoreductase complex subunit C</fullName>
        <ecNumber evidence="8">7.-.-.-</ecNumber>
    </recommendedName>
    <alternativeName>
        <fullName evidence="8">Rnf electron transport complex subunit C</fullName>
    </alternativeName>
</protein>
<dbReference type="PROSITE" id="PS51379">
    <property type="entry name" value="4FE4S_FER_2"/>
    <property type="match status" value="2"/>
</dbReference>
<feature type="binding site" evidence="8">
    <location>
        <position position="404"/>
    </location>
    <ligand>
        <name>[4Fe-4S] cluster</name>
        <dbReference type="ChEBI" id="CHEBI:49883"/>
        <label>2</label>
    </ligand>
</feature>
<evidence type="ECO:0000256" key="8">
    <source>
        <dbReference type="HAMAP-Rule" id="MF_00461"/>
    </source>
</evidence>
<keyword evidence="2 8" id="KW-0004">4Fe-4S</keyword>
<dbReference type="OrthoDB" id="23478at2157"/>
<accession>A0A7D5E784</accession>
<dbReference type="PANTHER" id="PTHR43034">
    <property type="entry name" value="ION-TRANSLOCATING OXIDOREDUCTASE COMPLEX SUBUNIT C"/>
    <property type="match status" value="1"/>
</dbReference>
<feature type="binding site" evidence="8">
    <location>
        <position position="359"/>
    </location>
    <ligand>
        <name>[4Fe-4S] cluster</name>
        <dbReference type="ChEBI" id="CHEBI:49883"/>
        <label>1</label>
    </ligand>
</feature>
<evidence type="ECO:0000256" key="4">
    <source>
        <dbReference type="ARBA" id="ARBA00022737"/>
    </source>
</evidence>
<evidence type="ECO:0000259" key="9">
    <source>
        <dbReference type="PROSITE" id="PS51379"/>
    </source>
</evidence>
<gene>
    <name evidence="8" type="primary">rnfC</name>
    <name evidence="10" type="ORF">HWN40_02485</name>
</gene>
<dbReference type="InterPro" id="IPR026902">
    <property type="entry name" value="RnfC_N"/>
</dbReference>
<feature type="domain" description="4Fe-4S ferredoxin-type" evidence="9">
    <location>
        <begin position="389"/>
        <end position="418"/>
    </location>
</feature>
<dbReference type="GO" id="GO:0009055">
    <property type="term" value="F:electron transfer activity"/>
    <property type="evidence" value="ECO:0007669"/>
    <property type="project" value="InterPro"/>
</dbReference>
<feature type="binding site" evidence="8">
    <location>
        <position position="401"/>
    </location>
    <ligand>
        <name>[4Fe-4S] cluster</name>
        <dbReference type="ChEBI" id="CHEBI:49883"/>
        <label>2</label>
    </ligand>
</feature>
<dbReference type="GO" id="GO:0022900">
    <property type="term" value="P:electron transport chain"/>
    <property type="evidence" value="ECO:0007669"/>
    <property type="project" value="UniProtKB-UniRule"/>
</dbReference>
<feature type="binding site" evidence="8">
    <location>
        <position position="398"/>
    </location>
    <ligand>
        <name>[4Fe-4S] cluster</name>
        <dbReference type="ChEBI" id="CHEBI:49883"/>
        <label>2</label>
    </ligand>
</feature>
<keyword evidence="7 8" id="KW-0411">Iron-sulfur</keyword>
<comment type="subcellular location">
    <subcellularLocation>
        <location evidence="8">Cell membrane</location>
        <topology evidence="8">Peripheral membrane protein</topology>
    </subcellularLocation>
</comment>
<dbReference type="RefSeq" id="WP_176964274.1">
    <property type="nucleotide sequence ID" value="NZ_CP058215.1"/>
</dbReference>
<proteinExistence type="inferred from homology"/>
<feature type="binding site" evidence="8">
    <location>
        <position position="365"/>
    </location>
    <ligand>
        <name>[4Fe-4S] cluster</name>
        <dbReference type="ChEBI" id="CHEBI:49883"/>
        <label>1</label>
    </ligand>
</feature>
<keyword evidence="11" id="KW-1185">Reference proteome</keyword>
<keyword evidence="1 8" id="KW-0813">Transport</keyword>
<feature type="binding site" evidence="8">
    <location>
        <position position="369"/>
    </location>
    <ligand>
        <name>[4Fe-4S] cluster</name>
        <dbReference type="ChEBI" id="CHEBI:49883"/>
        <label>2</label>
    </ligand>
</feature>
<keyword evidence="8" id="KW-0472">Membrane</keyword>
<dbReference type="GeneID" id="55820506"/>
<dbReference type="InterPro" id="IPR011538">
    <property type="entry name" value="Nuo51_FMN-bd"/>
</dbReference>
<evidence type="ECO:0000256" key="2">
    <source>
        <dbReference type="ARBA" id="ARBA00022485"/>
    </source>
</evidence>
<comment type="function">
    <text evidence="8">Part of a membrane-bound complex that couples electron transfer with translocation of ions across the membrane.</text>
</comment>
<evidence type="ECO:0000256" key="5">
    <source>
        <dbReference type="ARBA" id="ARBA00022982"/>
    </source>
</evidence>
<dbReference type="HAMAP" id="MF_00461">
    <property type="entry name" value="RsxC_RnfC"/>
    <property type="match status" value="1"/>
</dbReference>
<sequence length="448" mass="48757">MESKRLKKIPEKVTIPLKQHQGTICEALVKKGDQVLIGQKIGKSTSYYSSDVHSSVCGEVLAIEEAPHPNGNKVLSVIIEPTDSMETVDFVSSEHASPEELITLIQEAGIVEHYGAPTHAVLKPEGKNIDTVLINSTSSEWIGGKYKTPKEYADQMIDALKLLMKAAGASKGAIIVRKDDKESIEAFEGVEVNGKALKVAPLVGKRRLGHYFKDQDSNILVASQERIYGKKILNFFTYNVTGRKVKIGNDPTDVGVAVCGVKSAKALYDAVHEGRPYYETVITIEGKIDCPEYMLVRIGTPFKDIIESCNFEGEIGKIVANGVITGVAQYTDEVPVTKGTTRISLLTEEEVLRDEAIACIHCARCVDACPVSLVPSRLTVLADQGRFDEARQMHIENCIECGRCAVVCPSKIPTLQLIRYANDAIGKAYEDAAPKESSNLKLGCCGGE</sequence>
<evidence type="ECO:0000313" key="10">
    <source>
        <dbReference type="EMBL" id="QLC49211.1"/>
    </source>
</evidence>
<dbReference type="SUPFAM" id="SSF142019">
    <property type="entry name" value="Nqo1 FMN-binding domain-like"/>
    <property type="match status" value="1"/>
</dbReference>
<dbReference type="EC" id="7.-.-.-" evidence="8"/>
<dbReference type="Pfam" id="PF13237">
    <property type="entry name" value="Fer4_10"/>
    <property type="match status" value="1"/>
</dbReference>
<comment type="subunit">
    <text evidence="8">The Rnf complex is probably composed of eight subunits, including RnfA, RnfB, RnfC, RnfD, RnfE and RnfG.</text>
</comment>
<keyword evidence="3 8" id="KW-0479">Metal-binding</keyword>
<keyword evidence="8" id="KW-1003">Cell membrane</keyword>
<dbReference type="AlphaFoldDB" id="A0A7D5E784"/>
<organism evidence="10 11">
    <name type="scientific">Methanolobus zinderi</name>
    <dbReference type="NCBI Taxonomy" id="536044"/>
    <lineage>
        <taxon>Archaea</taxon>
        <taxon>Methanobacteriati</taxon>
        <taxon>Methanobacteriota</taxon>
        <taxon>Stenosarchaea group</taxon>
        <taxon>Methanomicrobia</taxon>
        <taxon>Methanosarcinales</taxon>
        <taxon>Methanosarcinaceae</taxon>
        <taxon>Methanolobus</taxon>
    </lineage>
</organism>
<dbReference type="GO" id="GO:0046872">
    <property type="term" value="F:metal ion binding"/>
    <property type="evidence" value="ECO:0007669"/>
    <property type="project" value="UniProtKB-KW"/>
</dbReference>
<feature type="binding site" evidence="8">
    <location>
        <position position="408"/>
    </location>
    <ligand>
        <name>[4Fe-4S] cluster</name>
        <dbReference type="ChEBI" id="CHEBI:49883"/>
        <label>1</label>
    </ligand>
</feature>
<dbReference type="Gene3D" id="3.30.70.20">
    <property type="match status" value="1"/>
</dbReference>
<dbReference type="EMBL" id="CP058215">
    <property type="protein sequence ID" value="QLC49211.1"/>
    <property type="molecule type" value="Genomic_DNA"/>
</dbReference>
<dbReference type="GO" id="GO:0016491">
    <property type="term" value="F:oxidoreductase activity"/>
    <property type="evidence" value="ECO:0007669"/>
    <property type="project" value="UniProtKB-ARBA"/>
</dbReference>
<keyword evidence="5 8" id="KW-0249">Electron transport</keyword>
<name>A0A7D5E784_9EURY</name>
<evidence type="ECO:0000256" key="3">
    <source>
        <dbReference type="ARBA" id="ARBA00022723"/>
    </source>
</evidence>
<dbReference type="Pfam" id="PF13375">
    <property type="entry name" value="RnfC_N"/>
    <property type="match status" value="1"/>
</dbReference>
<comment type="similarity">
    <text evidence="8">Belongs to the 4Fe4S bacterial-type ferredoxin family. RnfC subfamily.</text>
</comment>
<dbReference type="PANTHER" id="PTHR43034:SF2">
    <property type="entry name" value="ION-TRANSLOCATING OXIDOREDUCTASE COMPLEX SUBUNIT C"/>
    <property type="match status" value="1"/>
</dbReference>
<keyword evidence="8" id="KW-1278">Translocase</keyword>
<dbReference type="InterPro" id="IPR037225">
    <property type="entry name" value="Nuo51_FMN-bd_sf"/>
</dbReference>
<keyword evidence="4 8" id="KW-0677">Repeat</keyword>
<dbReference type="GO" id="GO:0005886">
    <property type="term" value="C:plasma membrane"/>
    <property type="evidence" value="ECO:0007669"/>
    <property type="project" value="UniProtKB-SubCell"/>
</dbReference>
<evidence type="ECO:0000256" key="7">
    <source>
        <dbReference type="ARBA" id="ARBA00023014"/>
    </source>
</evidence>
<dbReference type="NCBIfam" id="NF041837">
    <property type="entry name" value="rnfC_Methano"/>
    <property type="match status" value="1"/>
</dbReference>
<comment type="cofactor">
    <cofactor evidence="8">
        <name>[4Fe-4S] cluster</name>
        <dbReference type="ChEBI" id="CHEBI:49883"/>
    </cofactor>
    <text evidence="8">Binds 2 [4Fe-4S] clusters per subunit.</text>
</comment>
<feature type="binding site" evidence="8">
    <location>
        <position position="362"/>
    </location>
    <ligand>
        <name>[4Fe-4S] cluster</name>
        <dbReference type="ChEBI" id="CHEBI:49883"/>
        <label>1</label>
    </ligand>
</feature>
<dbReference type="InterPro" id="IPR010208">
    <property type="entry name" value="Ion_transpt_RnfC/RsxC"/>
</dbReference>
<dbReference type="Proteomes" id="UP000509594">
    <property type="component" value="Chromosome"/>
</dbReference>
<keyword evidence="6 8" id="KW-0408">Iron</keyword>
<dbReference type="KEGG" id="mzi:HWN40_02485"/>
<reference evidence="10 11" key="1">
    <citation type="submission" date="2020-06" db="EMBL/GenBank/DDBJ databases">
        <title>Methanolobus halotolerans sp. nov., isolated from a saline lake Tus in Siberia.</title>
        <authorList>
            <person name="Shen Y."/>
            <person name="Chen S.-C."/>
            <person name="Lai M.-C."/>
            <person name="Huang H.-H."/>
            <person name="Chiu H.-H."/>
            <person name="Tang S.-L."/>
            <person name="Rogozin D.Y."/>
            <person name="Degermendzhy A.G."/>
        </authorList>
    </citation>
    <scope>NUCLEOTIDE SEQUENCE [LARGE SCALE GENOMIC DNA]</scope>
    <source>
        <strain evidence="10 11">DSM 21339</strain>
    </source>
</reference>
<dbReference type="PROSITE" id="PS00198">
    <property type="entry name" value="4FE4S_FER_1"/>
    <property type="match status" value="1"/>
</dbReference>
<dbReference type="Pfam" id="PF01512">
    <property type="entry name" value="Complex1_51K"/>
    <property type="match status" value="1"/>
</dbReference>
<dbReference type="GO" id="GO:0051539">
    <property type="term" value="F:4 iron, 4 sulfur cluster binding"/>
    <property type="evidence" value="ECO:0007669"/>
    <property type="project" value="UniProtKB-KW"/>
</dbReference>
<feature type="domain" description="4Fe-4S ferredoxin-type" evidence="9">
    <location>
        <begin position="349"/>
        <end position="379"/>
    </location>
</feature>
<dbReference type="SUPFAM" id="SSF46548">
    <property type="entry name" value="alpha-helical ferredoxin"/>
    <property type="match status" value="1"/>
</dbReference>
<evidence type="ECO:0000256" key="1">
    <source>
        <dbReference type="ARBA" id="ARBA00022448"/>
    </source>
</evidence>
<evidence type="ECO:0000313" key="11">
    <source>
        <dbReference type="Proteomes" id="UP000509594"/>
    </source>
</evidence>